<keyword evidence="2" id="KW-1185">Reference proteome</keyword>
<feature type="non-terminal residue" evidence="1">
    <location>
        <position position="399"/>
    </location>
</feature>
<comment type="caution">
    <text evidence="1">The sequence shown here is derived from an EMBL/GenBank/DDBJ whole genome shotgun (WGS) entry which is preliminary data.</text>
</comment>
<evidence type="ECO:0000313" key="2">
    <source>
        <dbReference type="Proteomes" id="UP001362999"/>
    </source>
</evidence>
<dbReference type="EMBL" id="JAWWNJ010000172">
    <property type="protein sequence ID" value="KAK6977109.1"/>
    <property type="molecule type" value="Genomic_DNA"/>
</dbReference>
<dbReference type="Proteomes" id="UP001362999">
    <property type="component" value="Unassembled WGS sequence"/>
</dbReference>
<proteinExistence type="predicted"/>
<evidence type="ECO:0000313" key="1">
    <source>
        <dbReference type="EMBL" id="KAK6977109.1"/>
    </source>
</evidence>
<name>A0AAV9ZAI9_9AGAR</name>
<feature type="non-terminal residue" evidence="1">
    <location>
        <position position="1"/>
    </location>
</feature>
<sequence>VPPASLSPSPSSVYACPGHSMSWDSDTFWSTYPFHLHDPRSKYNPGYDIVSLSPPTIRSARCLGSAQTAGTPCTWCSTLPFDVEAVRDRAGQSFKDVRIEGRFNNEQLQEKIAHLKDQLNVMRLQVLNLSRSLSSAQKKIDEYHALIQFLGTHSVPGLHRIFPNALNEGWGIKALFERIQAAFHRRYTPRNYTQYEIDLAILLYELGGGSAVYAMSHSIFALPSLNTLQPYRRQLRPRPCLTHPDIVTISNNISAVFGSHKEKGGIIRGGPEKKCMHGLMLDELAIERQIGYDPSTDEMVGFCLEHIKPLDTLLVGKDTRTVEAAVAAVKDGQVHIAHEATVAAIGHLTRNDYGAKPVFVGPTCKKGNWRSMLETIQSILEAWNHSPDGAEKHGKIIKI</sequence>
<protein>
    <submittedName>
        <fullName evidence="1">Uncharacterized protein</fullName>
    </submittedName>
</protein>
<reference evidence="1 2" key="1">
    <citation type="journal article" date="2024" name="J Genomics">
        <title>Draft genome sequencing and assembly of Favolaschia claudopus CIRM-BRFM 2984 isolated from oak limbs.</title>
        <authorList>
            <person name="Navarro D."/>
            <person name="Drula E."/>
            <person name="Chaduli D."/>
            <person name="Cazenave R."/>
            <person name="Ahrendt S."/>
            <person name="Wang J."/>
            <person name="Lipzen A."/>
            <person name="Daum C."/>
            <person name="Barry K."/>
            <person name="Grigoriev I.V."/>
            <person name="Favel A."/>
            <person name="Rosso M.N."/>
            <person name="Martin F."/>
        </authorList>
    </citation>
    <scope>NUCLEOTIDE SEQUENCE [LARGE SCALE GENOMIC DNA]</scope>
    <source>
        <strain evidence="1 2">CIRM-BRFM 2984</strain>
    </source>
</reference>
<dbReference type="AlphaFoldDB" id="A0AAV9ZAI9"/>
<organism evidence="1 2">
    <name type="scientific">Favolaschia claudopus</name>
    <dbReference type="NCBI Taxonomy" id="2862362"/>
    <lineage>
        <taxon>Eukaryota</taxon>
        <taxon>Fungi</taxon>
        <taxon>Dikarya</taxon>
        <taxon>Basidiomycota</taxon>
        <taxon>Agaricomycotina</taxon>
        <taxon>Agaricomycetes</taxon>
        <taxon>Agaricomycetidae</taxon>
        <taxon>Agaricales</taxon>
        <taxon>Marasmiineae</taxon>
        <taxon>Mycenaceae</taxon>
        <taxon>Favolaschia</taxon>
    </lineage>
</organism>
<accession>A0AAV9ZAI9</accession>
<gene>
    <name evidence="1" type="ORF">R3P38DRAFT_2436017</name>
</gene>